<gene>
    <name evidence="1" type="ORF">BO86DRAFT_102661</name>
</gene>
<reference evidence="1 2" key="1">
    <citation type="submission" date="2018-02" db="EMBL/GenBank/DDBJ databases">
        <title>The genomes of Aspergillus section Nigri reveals drivers in fungal speciation.</title>
        <authorList>
            <consortium name="DOE Joint Genome Institute"/>
            <person name="Vesth T.C."/>
            <person name="Nybo J."/>
            <person name="Theobald S."/>
            <person name="Brandl J."/>
            <person name="Frisvad J.C."/>
            <person name="Nielsen K.F."/>
            <person name="Lyhne E.K."/>
            <person name="Kogle M.E."/>
            <person name="Kuo A."/>
            <person name="Riley R."/>
            <person name="Clum A."/>
            <person name="Nolan M."/>
            <person name="Lipzen A."/>
            <person name="Salamov A."/>
            <person name="Henrissat B."/>
            <person name="Wiebenga A."/>
            <person name="De vries R.P."/>
            <person name="Grigoriev I.V."/>
            <person name="Mortensen U.H."/>
            <person name="Andersen M.R."/>
            <person name="Baker S.E."/>
        </authorList>
    </citation>
    <scope>NUCLEOTIDE SEQUENCE [LARGE SCALE GENOMIC DNA]</scope>
    <source>
        <strain evidence="1 2">CBS 114.51</strain>
    </source>
</reference>
<dbReference type="Proteomes" id="UP000249497">
    <property type="component" value="Unassembled WGS sequence"/>
</dbReference>
<sequence length="204" mass="22444">MQRPCSICTKRALNCAFSTPTSNFIVSYQHRLISSALGAYRPTSELSYASFFFDLVGSATSPFIRIFSFEAIGDLFRDDELVRRAVPLVGKAYLAQSASSVKSKSRLKHHAWSTLSGLRAKVLKSLKSSLERQCRTGTLISASLLGLAELLLDTSGSSWCSLISQVLSSLSQADRMGQNWGLRRRWSKGASSHQLSFAFALYST</sequence>
<accession>A0A8T8X0Z3</accession>
<protein>
    <submittedName>
        <fullName evidence="1">Uncharacterized protein</fullName>
    </submittedName>
</protein>
<organism evidence="1 2">
    <name type="scientific">Aspergillus japonicus CBS 114.51</name>
    <dbReference type="NCBI Taxonomy" id="1448312"/>
    <lineage>
        <taxon>Eukaryota</taxon>
        <taxon>Fungi</taxon>
        <taxon>Dikarya</taxon>
        <taxon>Ascomycota</taxon>
        <taxon>Pezizomycotina</taxon>
        <taxon>Eurotiomycetes</taxon>
        <taxon>Eurotiomycetidae</taxon>
        <taxon>Eurotiales</taxon>
        <taxon>Aspergillaceae</taxon>
        <taxon>Aspergillus</taxon>
        <taxon>Aspergillus subgen. Circumdati</taxon>
    </lineage>
</organism>
<name>A0A8T8X0Z3_ASPJA</name>
<evidence type="ECO:0000313" key="2">
    <source>
        <dbReference type="Proteomes" id="UP000249497"/>
    </source>
</evidence>
<proteinExistence type="predicted"/>
<dbReference type="AlphaFoldDB" id="A0A8T8X0Z3"/>
<dbReference type="EMBL" id="KZ824797">
    <property type="protein sequence ID" value="RAH81219.1"/>
    <property type="molecule type" value="Genomic_DNA"/>
</dbReference>
<evidence type="ECO:0000313" key="1">
    <source>
        <dbReference type="EMBL" id="RAH81219.1"/>
    </source>
</evidence>
<dbReference type="RefSeq" id="XP_025527113.1">
    <property type="nucleotide sequence ID" value="XM_025665869.1"/>
</dbReference>
<dbReference type="OrthoDB" id="5059721at2759"/>
<dbReference type="GeneID" id="37169561"/>
<keyword evidence="2" id="KW-1185">Reference proteome</keyword>